<evidence type="ECO:0000256" key="2">
    <source>
        <dbReference type="ARBA" id="ARBA00022729"/>
    </source>
</evidence>
<dbReference type="Pfam" id="PF13458">
    <property type="entry name" value="Peripla_BP_6"/>
    <property type="match status" value="1"/>
</dbReference>
<protein>
    <submittedName>
        <fullName evidence="5">ABC transporter substrate-binding protein</fullName>
    </submittedName>
</protein>
<evidence type="ECO:0000313" key="5">
    <source>
        <dbReference type="EMBL" id="KAB1141024.1"/>
    </source>
</evidence>
<accession>A0A6H9URJ1</accession>
<dbReference type="PANTHER" id="PTHR47235">
    <property type="entry name" value="BLR6548 PROTEIN"/>
    <property type="match status" value="1"/>
</dbReference>
<feature type="chain" id="PRO_5026088276" evidence="3">
    <location>
        <begin position="28"/>
        <end position="428"/>
    </location>
</feature>
<sequence>MNRMRKKTVLRAAAAATAALLTATACATQRGQEDKGTAADGACKGQQTTGITDKTIKLGGIYPLSGPASAYGTISKGVAAYFKYVNDKGGIDGRTVEFVVRDDGYQPPKAVEEARRLVEREKVFAVFQTLGTPSTAAVWDYLNQQKVPQPFVATGASVWGTDEAHPWTTGWQPNYVAEARIYAKYLKDTKPKAKVAVLYQNDDFGKDLLGGFQEALAGSGIKVVAKESYEVTDPSVSAQMASLARSKADVLLNITTPKFGSQALAADAKITKWNPLHIVNSVSSSAAVLKPVGFKNVQGVVSATYFKDPADPQWASDPEMKAYRQALGKFASDADPANQFNAYGWAVASTMHQALAAMKCPTREGLRDAVRNLKDVKVGMLLPGVTLNTGPDDAFPIETMQLMRFKGERWSLFGEPVDTRKEFGPVTG</sequence>
<dbReference type="EMBL" id="VZRB01000035">
    <property type="protein sequence ID" value="KAB1141024.1"/>
    <property type="molecule type" value="Genomic_DNA"/>
</dbReference>
<gene>
    <name evidence="5" type="ORF">F7R91_33945</name>
</gene>
<keyword evidence="6" id="KW-1185">Reference proteome</keyword>
<dbReference type="InterPro" id="IPR028082">
    <property type="entry name" value="Peripla_BP_I"/>
</dbReference>
<evidence type="ECO:0000256" key="3">
    <source>
        <dbReference type="SAM" id="SignalP"/>
    </source>
</evidence>
<dbReference type="PANTHER" id="PTHR47235:SF1">
    <property type="entry name" value="BLR6548 PROTEIN"/>
    <property type="match status" value="1"/>
</dbReference>
<evidence type="ECO:0000313" key="6">
    <source>
        <dbReference type="Proteomes" id="UP000442707"/>
    </source>
</evidence>
<comment type="similarity">
    <text evidence="1">Belongs to the leucine-binding protein family.</text>
</comment>
<feature type="signal peptide" evidence="3">
    <location>
        <begin position="1"/>
        <end position="27"/>
    </location>
</feature>
<dbReference type="Proteomes" id="UP000442707">
    <property type="component" value="Unassembled WGS sequence"/>
</dbReference>
<evidence type="ECO:0000256" key="1">
    <source>
        <dbReference type="ARBA" id="ARBA00010062"/>
    </source>
</evidence>
<dbReference type="Gene3D" id="3.40.50.2300">
    <property type="match status" value="2"/>
</dbReference>
<reference evidence="5 6" key="1">
    <citation type="submission" date="2019-09" db="EMBL/GenBank/DDBJ databases">
        <title>Screening of Novel Bioactive Compounds from Soil-Associated.</title>
        <authorList>
            <person name="Zhao S."/>
        </authorList>
    </citation>
    <scope>NUCLEOTIDE SEQUENCE [LARGE SCALE GENOMIC DNA]</scope>
    <source>
        <strain evidence="5 6">HIT-DPA4</strain>
    </source>
</reference>
<dbReference type="SUPFAM" id="SSF53822">
    <property type="entry name" value="Periplasmic binding protein-like I"/>
    <property type="match status" value="1"/>
</dbReference>
<evidence type="ECO:0000259" key="4">
    <source>
        <dbReference type="Pfam" id="PF13458"/>
    </source>
</evidence>
<comment type="caution">
    <text evidence="5">The sequence shown here is derived from an EMBL/GenBank/DDBJ whole genome shotgun (WGS) entry which is preliminary data.</text>
</comment>
<proteinExistence type="inferred from homology"/>
<dbReference type="CDD" id="cd06343">
    <property type="entry name" value="PBP1_ABC_ligand_binding-like"/>
    <property type="match status" value="1"/>
</dbReference>
<dbReference type="InterPro" id="IPR028081">
    <property type="entry name" value="Leu-bd"/>
</dbReference>
<feature type="domain" description="Leucine-binding protein" evidence="4">
    <location>
        <begin position="55"/>
        <end position="406"/>
    </location>
</feature>
<keyword evidence="2 3" id="KW-0732">Signal</keyword>
<organism evidence="5 6">
    <name type="scientific">Streptomyces luteolifulvus</name>
    <dbReference type="NCBI Taxonomy" id="2615112"/>
    <lineage>
        <taxon>Bacteria</taxon>
        <taxon>Bacillati</taxon>
        <taxon>Actinomycetota</taxon>
        <taxon>Actinomycetes</taxon>
        <taxon>Kitasatosporales</taxon>
        <taxon>Streptomycetaceae</taxon>
        <taxon>Streptomyces</taxon>
    </lineage>
</organism>
<dbReference type="PROSITE" id="PS51257">
    <property type="entry name" value="PROKAR_LIPOPROTEIN"/>
    <property type="match status" value="1"/>
</dbReference>
<name>A0A6H9URJ1_9ACTN</name>
<dbReference type="AlphaFoldDB" id="A0A6H9URJ1"/>